<keyword evidence="4" id="KW-1185">Reference proteome</keyword>
<reference evidence="3" key="1">
    <citation type="journal article" date="2014" name="Int. J. Syst. Evol. Microbiol.">
        <title>Complete genome sequence of Corynebacterium casei LMG S-19264T (=DSM 44701T), isolated from a smear-ripened cheese.</title>
        <authorList>
            <consortium name="US DOE Joint Genome Institute (JGI-PGF)"/>
            <person name="Walter F."/>
            <person name="Albersmeier A."/>
            <person name="Kalinowski J."/>
            <person name="Ruckert C."/>
        </authorList>
    </citation>
    <scope>NUCLEOTIDE SEQUENCE</scope>
    <source>
        <strain evidence="3">JCM 19831</strain>
    </source>
</reference>
<name>A0A917X6J3_9ACTN</name>
<evidence type="ECO:0000256" key="1">
    <source>
        <dbReference type="SAM" id="MobiDB-lite"/>
    </source>
</evidence>
<organism evidence="3 4">
    <name type="scientific">Dactylosporangium sucinum</name>
    <dbReference type="NCBI Taxonomy" id="1424081"/>
    <lineage>
        <taxon>Bacteria</taxon>
        <taxon>Bacillati</taxon>
        <taxon>Actinomycetota</taxon>
        <taxon>Actinomycetes</taxon>
        <taxon>Micromonosporales</taxon>
        <taxon>Micromonosporaceae</taxon>
        <taxon>Dactylosporangium</taxon>
    </lineage>
</organism>
<evidence type="ECO:0000313" key="3">
    <source>
        <dbReference type="EMBL" id="GGM80682.1"/>
    </source>
</evidence>
<reference evidence="3" key="2">
    <citation type="submission" date="2020-09" db="EMBL/GenBank/DDBJ databases">
        <authorList>
            <person name="Sun Q."/>
            <person name="Ohkuma M."/>
        </authorList>
    </citation>
    <scope>NUCLEOTIDE SEQUENCE</scope>
    <source>
        <strain evidence="3">JCM 19831</strain>
    </source>
</reference>
<feature type="compositionally biased region" description="Basic residues" evidence="1">
    <location>
        <begin position="87"/>
        <end position="98"/>
    </location>
</feature>
<keyword evidence="2" id="KW-1133">Transmembrane helix</keyword>
<feature type="transmembrane region" description="Helical" evidence="2">
    <location>
        <begin position="48"/>
        <end position="68"/>
    </location>
</feature>
<evidence type="ECO:0000313" key="4">
    <source>
        <dbReference type="Proteomes" id="UP000642070"/>
    </source>
</evidence>
<comment type="caution">
    <text evidence="3">The sequence shown here is derived from an EMBL/GenBank/DDBJ whole genome shotgun (WGS) entry which is preliminary data.</text>
</comment>
<gene>
    <name evidence="3" type="ORF">GCM10007977_097700</name>
</gene>
<feature type="region of interest" description="Disordered" evidence="1">
    <location>
        <begin position="1"/>
        <end position="44"/>
    </location>
</feature>
<proteinExistence type="predicted"/>
<accession>A0A917X6J3</accession>
<feature type="region of interest" description="Disordered" evidence="1">
    <location>
        <begin position="72"/>
        <end position="98"/>
    </location>
</feature>
<keyword evidence="2" id="KW-0472">Membrane</keyword>
<feature type="compositionally biased region" description="Polar residues" evidence="1">
    <location>
        <begin position="1"/>
        <end position="14"/>
    </location>
</feature>
<protein>
    <submittedName>
        <fullName evidence="3">Uncharacterized protein</fullName>
    </submittedName>
</protein>
<dbReference type="AlphaFoldDB" id="A0A917X6J3"/>
<keyword evidence="2" id="KW-0812">Transmembrane</keyword>
<evidence type="ECO:0000256" key="2">
    <source>
        <dbReference type="SAM" id="Phobius"/>
    </source>
</evidence>
<sequence length="98" mass="10586">MSVTHANGSQTDTRTGLRDAAGEWAASAKETSAELAEQAKATARRRPVTLATAAAGLATVVVAVVTVVRRRRAHPTPRQRAVNAWRRTSKSVKQRVKR</sequence>
<dbReference type="EMBL" id="BMPI01000084">
    <property type="protein sequence ID" value="GGM80682.1"/>
    <property type="molecule type" value="Genomic_DNA"/>
</dbReference>
<dbReference type="Proteomes" id="UP000642070">
    <property type="component" value="Unassembled WGS sequence"/>
</dbReference>
<dbReference type="RefSeq" id="WP_190256927.1">
    <property type="nucleotide sequence ID" value="NZ_BMPI01000084.1"/>
</dbReference>